<gene>
    <name evidence="12" type="ORF">SETIT_2G172800v2</name>
</gene>
<evidence type="ECO:0000259" key="10">
    <source>
        <dbReference type="Pfam" id="PF18052"/>
    </source>
</evidence>
<keyword evidence="6" id="KW-0067">ATP-binding</keyword>
<evidence type="ECO:0000256" key="6">
    <source>
        <dbReference type="ARBA" id="ARBA00022840"/>
    </source>
</evidence>
<keyword evidence="5" id="KW-0611">Plant defense</keyword>
<dbReference type="InterPro" id="IPR002182">
    <property type="entry name" value="NB-ARC"/>
</dbReference>
<dbReference type="AlphaFoldDB" id="A0A368Q0Q3"/>
<evidence type="ECO:0000256" key="8">
    <source>
        <dbReference type="SAM" id="Phobius"/>
    </source>
</evidence>
<keyword evidence="8" id="KW-0472">Membrane</keyword>
<dbReference type="PANTHER" id="PTHR36766:SF30">
    <property type="entry name" value="TIR-NBS TYPE DISEASE RESISTANCE PROTEIN-RELATED"/>
    <property type="match status" value="1"/>
</dbReference>
<dbReference type="GO" id="GO:0005524">
    <property type="term" value="F:ATP binding"/>
    <property type="evidence" value="ECO:0007669"/>
    <property type="project" value="UniProtKB-KW"/>
</dbReference>
<dbReference type="InterPro" id="IPR042197">
    <property type="entry name" value="Apaf_helical"/>
</dbReference>
<keyword evidence="3" id="KW-0677">Repeat</keyword>
<dbReference type="InterPro" id="IPR032675">
    <property type="entry name" value="LRR_dom_sf"/>
</dbReference>
<reference evidence="12" key="1">
    <citation type="journal article" date="2012" name="Nat. Biotechnol.">
        <title>Reference genome sequence of the model plant Setaria.</title>
        <authorList>
            <person name="Bennetzen J.L."/>
            <person name="Schmutz J."/>
            <person name="Wang H."/>
            <person name="Percifield R."/>
            <person name="Hawkins J."/>
            <person name="Pontaroli A.C."/>
            <person name="Estep M."/>
            <person name="Feng L."/>
            <person name="Vaughn J.N."/>
            <person name="Grimwood J."/>
            <person name="Jenkins J."/>
            <person name="Barry K."/>
            <person name="Lindquist E."/>
            <person name="Hellsten U."/>
            <person name="Deshpande S."/>
            <person name="Wang X."/>
            <person name="Wu X."/>
            <person name="Mitros T."/>
            <person name="Triplett J."/>
            <person name="Yang X."/>
            <person name="Ye C.Y."/>
            <person name="Mauro-Herrera M."/>
            <person name="Wang L."/>
            <person name="Li P."/>
            <person name="Sharma M."/>
            <person name="Sharma R."/>
            <person name="Ronald P.C."/>
            <person name="Panaud O."/>
            <person name="Kellogg E.A."/>
            <person name="Brutnell T.P."/>
            <person name="Doust A.N."/>
            <person name="Tuskan G.A."/>
            <person name="Rokhsar D."/>
            <person name="Devos K.M."/>
        </authorList>
    </citation>
    <scope>NUCLEOTIDE SEQUENCE [LARGE SCALE GENOMIC DNA]</scope>
    <source>
        <strain evidence="12">Yugu1</strain>
    </source>
</reference>
<evidence type="ECO:0000259" key="9">
    <source>
        <dbReference type="Pfam" id="PF00931"/>
    </source>
</evidence>
<dbReference type="PANTHER" id="PTHR36766">
    <property type="entry name" value="PLANT BROAD-SPECTRUM MILDEW RESISTANCE PROTEIN RPW8"/>
    <property type="match status" value="1"/>
</dbReference>
<evidence type="ECO:0000256" key="1">
    <source>
        <dbReference type="ARBA" id="ARBA00008894"/>
    </source>
</evidence>
<dbReference type="InterPro" id="IPR055414">
    <property type="entry name" value="LRR_R13L4/SHOC2-like"/>
</dbReference>
<name>A0A368Q0Q3_SETIT</name>
<evidence type="ECO:0000256" key="5">
    <source>
        <dbReference type="ARBA" id="ARBA00022821"/>
    </source>
</evidence>
<comment type="similarity">
    <text evidence="1">Belongs to the disease resistance NB-LRR family.</text>
</comment>
<dbReference type="OrthoDB" id="585754at2759"/>
<keyword evidence="8" id="KW-1133">Transmembrane helix</keyword>
<dbReference type="GO" id="GO:0043531">
    <property type="term" value="F:ADP binding"/>
    <property type="evidence" value="ECO:0007669"/>
    <property type="project" value="InterPro"/>
</dbReference>
<dbReference type="Gene3D" id="3.40.50.300">
    <property type="entry name" value="P-loop containing nucleotide triphosphate hydrolases"/>
    <property type="match status" value="1"/>
</dbReference>
<dbReference type="InterPro" id="IPR027417">
    <property type="entry name" value="P-loop_NTPase"/>
</dbReference>
<dbReference type="CDD" id="cd14798">
    <property type="entry name" value="RX-CC_like"/>
    <property type="match status" value="1"/>
</dbReference>
<dbReference type="InterPro" id="IPR036388">
    <property type="entry name" value="WH-like_DNA-bd_sf"/>
</dbReference>
<dbReference type="EMBL" id="CM003529">
    <property type="protein sequence ID" value="RCV11269.1"/>
    <property type="molecule type" value="Genomic_DNA"/>
</dbReference>
<feature type="domain" description="Disease resistance R13L4/SHOC-2-like LRR" evidence="11">
    <location>
        <begin position="570"/>
        <end position="832"/>
    </location>
</feature>
<dbReference type="PRINTS" id="PR00364">
    <property type="entry name" value="DISEASERSIST"/>
</dbReference>
<dbReference type="Pfam" id="PF00931">
    <property type="entry name" value="NB-ARC"/>
    <property type="match status" value="1"/>
</dbReference>
<keyword evidence="7" id="KW-0175">Coiled coil</keyword>
<dbReference type="GO" id="GO:0006952">
    <property type="term" value="P:defense response"/>
    <property type="evidence" value="ECO:0007669"/>
    <property type="project" value="UniProtKB-KW"/>
</dbReference>
<dbReference type="Gene3D" id="1.10.8.430">
    <property type="entry name" value="Helical domain of apoptotic protease-activating factors"/>
    <property type="match status" value="1"/>
</dbReference>
<evidence type="ECO:0000256" key="7">
    <source>
        <dbReference type="ARBA" id="ARBA00023054"/>
    </source>
</evidence>
<protein>
    <recommendedName>
        <fullName evidence="13">AAA+ ATPase domain-containing protein</fullName>
    </recommendedName>
</protein>
<sequence length="1103" mass="123368">METVILYGLLKEATAALAGFAYNEIAKVLGVKHEIIKLERKLKTIAVQLSTAPYHTIIPHAEGNHEWLKQLTEIAYEAESIIDRFKIEVGMLQLQEWSGSSLCRCCREVNTRCRAANRLEKLNKRLDDLKASSEQNQWARTLQALATDQRPAESSSEVIGPCHGGEPNSVGSIISNDCDDHVRRMRGNSISLFAIVGAPGVGKTTLAQKIYHKMREDPQFQRRMWVHISSSTGTMTIWSGENEDREASNSEPRQQREIIRRHLAGSKLLLVIDNVRDNEGWEFLGELGQGFLERDVRVILTASHRDRTRIIGVNRWFGCHHVRALDEDDGWLLLRRTAQLREHEAVGQFQNAGIRIVSKCSGLPLALKAVGSSLRQRDQLDPWMVKLSDDFFGTQVMQREIQRSIDTSYMELGYRLKLCFLYCSLYPEGSVIQQKSIMQQWIAEGFFEKGSSGTTEEQQGTCPEEVEAQNCYTELVDRSLLLPAADGCATMPNLLRSYAIYRSQDENYVGDPRNIGRAFKVWRLYAADGGKIRDIPNDVTSLRTLLVFGSSSPQGDTSTNATPPVMDIICKRFTSLRVLDLRDGQVDSVGSNLGQLLQLRYLNLSNTSIRRLPHGVSNLVMLQYLILNNCRHLNSLPKGVGRLKNLRTLDISETPGLQEIRFRLRNLKELNCFRGFLPVPNSLVPVSSSSASTGWTFKELSNLSKLTSLQILNLGSGTSRQEAAELRLHEMGHLKELELFCTIPADHEQPPAGGDVESIGDVLGELKPPGHLTSLKLAKFYGNEFPSWVSSSHLTSLEQLTLDGCSQCQRLPPSLCDMMDLNFLTISGCSALCEITHEFQGAPINLVAFRRLEQLIVAEMESLQTWSGLLEGDMPLLRSFHISRCPRLSKLPPWLIHCKALTSMKIHLADKLLEIRGLPALKELQVDSCRALQRISELGRLEDLEVTACPGLDAVEDVPLLRSLRLREDASSRELPRWLPRLAPSSHRRLEILGGEDLLDSCSSEHAPSWPRIKDIAYLVHAKVVHDGSAYFSCITSPPRFHRISQQCRERANACGATVQTLPPPPPQENGGELQEAKAWVWRALYGLAAAFLIGSAVILSGH</sequence>
<evidence type="ECO:0000313" key="12">
    <source>
        <dbReference type="EMBL" id="RCV11268.1"/>
    </source>
</evidence>
<keyword evidence="2" id="KW-0433">Leucine-rich repeat</keyword>
<keyword evidence="8" id="KW-0812">Transmembrane</keyword>
<evidence type="ECO:0000256" key="3">
    <source>
        <dbReference type="ARBA" id="ARBA00022737"/>
    </source>
</evidence>
<dbReference type="GO" id="GO:0051707">
    <property type="term" value="P:response to other organism"/>
    <property type="evidence" value="ECO:0007669"/>
    <property type="project" value="UniProtKB-ARBA"/>
</dbReference>
<dbReference type="EMBL" id="CM003529">
    <property type="protein sequence ID" value="RCV11268.1"/>
    <property type="molecule type" value="Genomic_DNA"/>
</dbReference>
<dbReference type="InterPro" id="IPR038005">
    <property type="entry name" value="RX-like_CC"/>
</dbReference>
<dbReference type="SUPFAM" id="SSF52540">
    <property type="entry name" value="P-loop containing nucleoside triphosphate hydrolases"/>
    <property type="match status" value="1"/>
</dbReference>
<evidence type="ECO:0000259" key="11">
    <source>
        <dbReference type="Pfam" id="PF23598"/>
    </source>
</evidence>
<dbReference type="Gene3D" id="1.20.5.4130">
    <property type="match status" value="1"/>
</dbReference>
<evidence type="ECO:0000256" key="4">
    <source>
        <dbReference type="ARBA" id="ARBA00022741"/>
    </source>
</evidence>
<organism evidence="12">
    <name type="scientific">Setaria italica</name>
    <name type="common">Foxtail millet</name>
    <name type="synonym">Panicum italicum</name>
    <dbReference type="NCBI Taxonomy" id="4555"/>
    <lineage>
        <taxon>Eukaryota</taxon>
        <taxon>Viridiplantae</taxon>
        <taxon>Streptophyta</taxon>
        <taxon>Embryophyta</taxon>
        <taxon>Tracheophyta</taxon>
        <taxon>Spermatophyta</taxon>
        <taxon>Magnoliopsida</taxon>
        <taxon>Liliopsida</taxon>
        <taxon>Poales</taxon>
        <taxon>Poaceae</taxon>
        <taxon>PACMAD clade</taxon>
        <taxon>Panicoideae</taxon>
        <taxon>Panicodae</taxon>
        <taxon>Paniceae</taxon>
        <taxon>Cenchrinae</taxon>
        <taxon>Setaria</taxon>
    </lineage>
</organism>
<feature type="domain" description="NB-ARC" evidence="9">
    <location>
        <begin position="186"/>
        <end position="338"/>
    </location>
</feature>
<dbReference type="InterPro" id="IPR041118">
    <property type="entry name" value="Rx_N"/>
</dbReference>
<evidence type="ECO:0000256" key="2">
    <source>
        <dbReference type="ARBA" id="ARBA00022614"/>
    </source>
</evidence>
<dbReference type="Gene3D" id="1.10.10.10">
    <property type="entry name" value="Winged helix-like DNA-binding domain superfamily/Winged helix DNA-binding domain"/>
    <property type="match status" value="1"/>
</dbReference>
<dbReference type="Pfam" id="PF23598">
    <property type="entry name" value="LRR_14"/>
    <property type="match status" value="1"/>
</dbReference>
<proteinExistence type="inferred from homology"/>
<dbReference type="KEGG" id="sita:101772895"/>
<feature type="domain" description="Disease resistance N-terminal" evidence="10">
    <location>
        <begin position="13"/>
        <end position="93"/>
    </location>
</feature>
<dbReference type="SUPFAM" id="SSF52058">
    <property type="entry name" value="L domain-like"/>
    <property type="match status" value="1"/>
</dbReference>
<dbReference type="Pfam" id="PF18052">
    <property type="entry name" value="Rx_N"/>
    <property type="match status" value="1"/>
</dbReference>
<accession>A0A368Q0Q3</accession>
<reference evidence="12" key="2">
    <citation type="submission" date="2015-07" db="EMBL/GenBank/DDBJ databases">
        <authorList>
            <person name="Noorani M."/>
        </authorList>
    </citation>
    <scope>NUCLEOTIDE SEQUENCE</scope>
    <source>
        <strain evidence="12">Yugu1</strain>
    </source>
</reference>
<feature type="transmembrane region" description="Helical" evidence="8">
    <location>
        <begin position="1080"/>
        <end position="1100"/>
    </location>
</feature>
<dbReference type="Gene3D" id="3.80.10.10">
    <property type="entry name" value="Ribonuclease Inhibitor"/>
    <property type="match status" value="2"/>
</dbReference>
<evidence type="ECO:0008006" key="13">
    <source>
        <dbReference type="Google" id="ProtNLM"/>
    </source>
</evidence>
<keyword evidence="4" id="KW-0547">Nucleotide-binding</keyword>